<evidence type="ECO:0000313" key="13">
    <source>
        <dbReference type="Proteomes" id="UP001558713"/>
    </source>
</evidence>
<keyword evidence="6" id="KW-0547">Nucleotide-binding</keyword>
<keyword evidence="8" id="KW-0067">ATP-binding</keyword>
<evidence type="ECO:0000256" key="7">
    <source>
        <dbReference type="ARBA" id="ARBA00022777"/>
    </source>
</evidence>
<comment type="catalytic activity">
    <reaction evidence="10">
        <text>L-seryl-[protein] + ATP = O-phospho-L-seryl-[protein] + ADP + H(+)</text>
        <dbReference type="Rhea" id="RHEA:17989"/>
        <dbReference type="Rhea" id="RHEA-COMP:9863"/>
        <dbReference type="Rhea" id="RHEA-COMP:11604"/>
        <dbReference type="ChEBI" id="CHEBI:15378"/>
        <dbReference type="ChEBI" id="CHEBI:29999"/>
        <dbReference type="ChEBI" id="CHEBI:30616"/>
        <dbReference type="ChEBI" id="CHEBI:83421"/>
        <dbReference type="ChEBI" id="CHEBI:456216"/>
        <dbReference type="EC" id="2.7.11.1"/>
    </reaction>
</comment>
<comment type="similarity">
    <text evidence="1">In the N-terminal section; belongs to the leguminous lectin family.</text>
</comment>
<evidence type="ECO:0000259" key="11">
    <source>
        <dbReference type="PROSITE" id="PS50011"/>
    </source>
</evidence>
<dbReference type="SMART" id="SM00220">
    <property type="entry name" value="S_TKc"/>
    <property type="match status" value="1"/>
</dbReference>
<dbReference type="EC" id="2.7.11.1" evidence="3"/>
<evidence type="ECO:0000313" key="12">
    <source>
        <dbReference type="EMBL" id="KAL1192413.1"/>
    </source>
</evidence>
<keyword evidence="13" id="KW-1185">Reference proteome</keyword>
<keyword evidence="4" id="KW-0723">Serine/threonine-protein kinase</keyword>
<dbReference type="AlphaFoldDB" id="A0ABD0ZD71"/>
<dbReference type="Pfam" id="PF00069">
    <property type="entry name" value="Pkinase"/>
    <property type="match status" value="1"/>
</dbReference>
<dbReference type="SUPFAM" id="SSF56112">
    <property type="entry name" value="Protein kinase-like (PK-like)"/>
    <property type="match status" value="1"/>
</dbReference>
<dbReference type="InterPro" id="IPR008271">
    <property type="entry name" value="Ser/Thr_kinase_AS"/>
</dbReference>
<evidence type="ECO:0000256" key="10">
    <source>
        <dbReference type="ARBA" id="ARBA00048679"/>
    </source>
</evidence>
<gene>
    <name evidence="12" type="ORF">V5N11_027597</name>
</gene>
<dbReference type="PROSITE" id="PS00108">
    <property type="entry name" value="PROTEIN_KINASE_ST"/>
    <property type="match status" value="1"/>
</dbReference>
<dbReference type="Gene3D" id="1.10.510.10">
    <property type="entry name" value="Transferase(Phosphotransferase) domain 1"/>
    <property type="match status" value="1"/>
</dbReference>
<evidence type="ECO:0000256" key="1">
    <source>
        <dbReference type="ARBA" id="ARBA00008536"/>
    </source>
</evidence>
<feature type="domain" description="Protein kinase" evidence="11">
    <location>
        <begin position="1"/>
        <end position="224"/>
    </location>
</feature>
<dbReference type="GO" id="GO:0004674">
    <property type="term" value="F:protein serine/threonine kinase activity"/>
    <property type="evidence" value="ECO:0007669"/>
    <property type="project" value="UniProtKB-KW"/>
</dbReference>
<comment type="caution">
    <text evidence="12">The sequence shown here is derived from an EMBL/GenBank/DDBJ whole genome shotgun (WGS) entry which is preliminary data.</text>
</comment>
<dbReference type="InterPro" id="IPR011009">
    <property type="entry name" value="Kinase-like_dom_sf"/>
</dbReference>
<dbReference type="PANTHER" id="PTHR27007">
    <property type="match status" value="1"/>
</dbReference>
<dbReference type="PROSITE" id="PS50011">
    <property type="entry name" value="PROTEIN_KINASE_DOM"/>
    <property type="match status" value="1"/>
</dbReference>
<dbReference type="Proteomes" id="UP001558713">
    <property type="component" value="Unassembled WGS sequence"/>
</dbReference>
<evidence type="ECO:0000256" key="8">
    <source>
        <dbReference type="ARBA" id="ARBA00022840"/>
    </source>
</evidence>
<evidence type="ECO:0000256" key="5">
    <source>
        <dbReference type="ARBA" id="ARBA00022679"/>
    </source>
</evidence>
<organism evidence="12 13">
    <name type="scientific">Cardamine amara subsp. amara</name>
    <dbReference type="NCBI Taxonomy" id="228776"/>
    <lineage>
        <taxon>Eukaryota</taxon>
        <taxon>Viridiplantae</taxon>
        <taxon>Streptophyta</taxon>
        <taxon>Embryophyta</taxon>
        <taxon>Tracheophyta</taxon>
        <taxon>Spermatophyta</taxon>
        <taxon>Magnoliopsida</taxon>
        <taxon>eudicotyledons</taxon>
        <taxon>Gunneridae</taxon>
        <taxon>Pentapetalae</taxon>
        <taxon>rosids</taxon>
        <taxon>malvids</taxon>
        <taxon>Brassicales</taxon>
        <taxon>Brassicaceae</taxon>
        <taxon>Cardamineae</taxon>
        <taxon>Cardamine</taxon>
    </lineage>
</organism>
<evidence type="ECO:0000256" key="2">
    <source>
        <dbReference type="ARBA" id="ARBA00010217"/>
    </source>
</evidence>
<dbReference type="InterPro" id="IPR000719">
    <property type="entry name" value="Prot_kinase_dom"/>
</dbReference>
<reference evidence="12 13" key="1">
    <citation type="submission" date="2024-04" db="EMBL/GenBank/DDBJ databases">
        <title>Genome assembly C_amara_ONT_v2.</title>
        <authorList>
            <person name="Yant L."/>
            <person name="Moore C."/>
            <person name="Slenker M."/>
        </authorList>
    </citation>
    <scope>NUCLEOTIDE SEQUENCE [LARGE SCALE GENOMIC DNA]</scope>
    <source>
        <tissue evidence="12">Leaf</tissue>
    </source>
</reference>
<protein>
    <recommendedName>
        <fullName evidence="3">non-specific serine/threonine protein kinase</fullName>
        <ecNumber evidence="3">2.7.11.1</ecNumber>
    </recommendedName>
</protein>
<keyword evidence="5" id="KW-0808">Transferase</keyword>
<keyword evidence="12" id="KW-0675">Receptor</keyword>
<dbReference type="GO" id="GO:0005524">
    <property type="term" value="F:ATP binding"/>
    <property type="evidence" value="ECO:0007669"/>
    <property type="project" value="UniProtKB-KW"/>
</dbReference>
<dbReference type="FunFam" id="1.10.510.10:FF:000108">
    <property type="entry name" value="L-type lectin-domain containing receptor kinase S.4"/>
    <property type="match status" value="1"/>
</dbReference>
<evidence type="ECO:0000256" key="6">
    <source>
        <dbReference type="ARBA" id="ARBA00022741"/>
    </source>
</evidence>
<proteinExistence type="inferred from homology"/>
<dbReference type="InterPro" id="IPR050528">
    <property type="entry name" value="L-type_Lectin-RKs"/>
</dbReference>
<comment type="similarity">
    <text evidence="2">In the C-terminal section; belongs to the protein kinase superfamily. Ser/Thr protein kinase family.</text>
</comment>
<name>A0ABD0ZD71_CARAN</name>
<accession>A0ABD0ZD71</accession>
<evidence type="ECO:0000256" key="3">
    <source>
        <dbReference type="ARBA" id="ARBA00012513"/>
    </source>
</evidence>
<evidence type="ECO:0000256" key="9">
    <source>
        <dbReference type="ARBA" id="ARBA00047899"/>
    </source>
</evidence>
<dbReference type="EMBL" id="JBANAX010000823">
    <property type="protein sequence ID" value="KAL1192413.1"/>
    <property type="molecule type" value="Genomic_DNA"/>
</dbReference>
<comment type="catalytic activity">
    <reaction evidence="9">
        <text>L-threonyl-[protein] + ATP = O-phospho-L-threonyl-[protein] + ADP + H(+)</text>
        <dbReference type="Rhea" id="RHEA:46608"/>
        <dbReference type="Rhea" id="RHEA-COMP:11060"/>
        <dbReference type="Rhea" id="RHEA-COMP:11605"/>
        <dbReference type="ChEBI" id="CHEBI:15378"/>
        <dbReference type="ChEBI" id="CHEBI:30013"/>
        <dbReference type="ChEBI" id="CHEBI:30616"/>
        <dbReference type="ChEBI" id="CHEBI:61977"/>
        <dbReference type="ChEBI" id="CHEBI:456216"/>
        <dbReference type="EC" id="2.7.11.1"/>
    </reaction>
</comment>
<sequence>MPYIQIGFNLNTSYGNNLNIHKDISNYNMRLSSLNNLFHDDKPPLSWSQRLAILKDIAYALCHLHTRASQVVLHQDIKASNVLLNGNLQGFLGGFRMARFHDHGFTVSAAVGTIGYMAFEQMQIGASTRTDVYAFGAFMLEVTCGRRPFDPEMPVEKRHLVKWVCECWRNGSLVDAIDTKLGGKFIPGEVEMVLKLGLLCTNTLPDSRPDMTHVVAYINSHQTLSDFSPDTPGIGDSTLVLI</sequence>
<evidence type="ECO:0000256" key="4">
    <source>
        <dbReference type="ARBA" id="ARBA00022527"/>
    </source>
</evidence>
<keyword evidence="7 12" id="KW-0418">Kinase</keyword>